<evidence type="ECO:0000256" key="3">
    <source>
        <dbReference type="ARBA" id="ARBA00004496"/>
    </source>
</evidence>
<dbReference type="InterPro" id="IPR027443">
    <property type="entry name" value="IPNS-like_sf"/>
</dbReference>
<keyword evidence="6 11" id="KW-0479">Metal-binding</keyword>
<comment type="cofactor">
    <cofactor evidence="1">
        <name>L-ascorbate</name>
        <dbReference type="ChEBI" id="CHEBI:38290"/>
    </cofactor>
</comment>
<dbReference type="InterPro" id="IPR044861">
    <property type="entry name" value="IPNS-like_FE2OG_OXY"/>
</dbReference>
<dbReference type="PANTHER" id="PTHR47991">
    <property type="entry name" value="OXOGLUTARATE/IRON-DEPENDENT DIOXYGENASE"/>
    <property type="match status" value="1"/>
</dbReference>
<dbReference type="FunFam" id="2.60.120.330:FF:000015">
    <property type="entry name" value="Protein DMR6-LIKE OXYGENASE 1"/>
    <property type="match status" value="1"/>
</dbReference>
<evidence type="ECO:0000313" key="13">
    <source>
        <dbReference type="EMBL" id="CAA7390869.1"/>
    </source>
</evidence>
<name>A0A7I8K3E0_SPIIN</name>
<dbReference type="Gene3D" id="2.60.120.330">
    <property type="entry name" value="B-lactam Antibiotic, Isopenicillin N Synthase, Chain"/>
    <property type="match status" value="1"/>
</dbReference>
<dbReference type="GO" id="GO:0005737">
    <property type="term" value="C:cytoplasm"/>
    <property type="evidence" value="ECO:0007669"/>
    <property type="project" value="UniProtKB-SubCell"/>
</dbReference>
<dbReference type="InterPro" id="IPR005123">
    <property type="entry name" value="Oxoglu/Fe-dep_dioxygenase_dom"/>
</dbReference>
<dbReference type="InterPro" id="IPR050295">
    <property type="entry name" value="Plant_2OG-oxidoreductases"/>
</dbReference>
<dbReference type="GO" id="GO:0016491">
    <property type="term" value="F:oxidoreductase activity"/>
    <property type="evidence" value="ECO:0007669"/>
    <property type="project" value="UniProtKB-KW"/>
</dbReference>
<dbReference type="PROSITE" id="PS51471">
    <property type="entry name" value="FE2OG_OXY"/>
    <property type="match status" value="1"/>
</dbReference>
<evidence type="ECO:0000256" key="4">
    <source>
        <dbReference type="ARBA" id="ARBA00008056"/>
    </source>
</evidence>
<protein>
    <recommendedName>
        <fullName evidence="12">Fe2OG dioxygenase domain-containing protein</fullName>
    </recommendedName>
</protein>
<keyword evidence="7 11" id="KW-0560">Oxidoreductase</keyword>
<proteinExistence type="inferred from homology"/>
<evidence type="ECO:0000256" key="10">
    <source>
        <dbReference type="ARBA" id="ARBA00059922"/>
    </source>
</evidence>
<evidence type="ECO:0000256" key="9">
    <source>
        <dbReference type="ARBA" id="ARBA00023242"/>
    </source>
</evidence>
<feature type="domain" description="Fe2OG dioxygenase" evidence="12">
    <location>
        <begin position="212"/>
        <end position="312"/>
    </location>
</feature>
<comment type="function">
    <text evidence="10">Involved in the regulation of shoot development and salicylic acid (SA) homeostasis.</text>
</comment>
<dbReference type="EMBL" id="LR746265">
    <property type="protein sequence ID" value="CAA7390869.1"/>
    <property type="molecule type" value="Genomic_DNA"/>
</dbReference>
<dbReference type="InterPro" id="IPR026992">
    <property type="entry name" value="DIOX_N"/>
</dbReference>
<dbReference type="Proteomes" id="UP000663760">
    <property type="component" value="Chromosome 2"/>
</dbReference>
<comment type="subcellular location">
    <subcellularLocation>
        <location evidence="3">Cytoplasm</location>
    </subcellularLocation>
    <subcellularLocation>
        <location evidence="2">Nucleus</location>
    </subcellularLocation>
</comment>
<keyword evidence="5" id="KW-0963">Cytoplasm</keyword>
<gene>
    <name evidence="13" type="ORF">SI8410_02002288</name>
</gene>
<keyword evidence="9" id="KW-0539">Nucleus</keyword>
<dbReference type="SUPFAM" id="SSF51197">
    <property type="entry name" value="Clavaminate synthase-like"/>
    <property type="match status" value="1"/>
</dbReference>
<evidence type="ECO:0000313" key="14">
    <source>
        <dbReference type="Proteomes" id="UP000663760"/>
    </source>
</evidence>
<evidence type="ECO:0000256" key="2">
    <source>
        <dbReference type="ARBA" id="ARBA00004123"/>
    </source>
</evidence>
<sequence>MEPAPGTDGKETSSDSWYLKGVVHLCERGMTTVPAKYVFPASDRSDGGGAAGPNMELSIIDLSDLHTPNRTAVLRSLGKACEEYGFFQVINHGVSEEVIRDMVDVSKRFFDLPFEERSRYMSSDLNAPVRCGTSFNQNTDRVFCWRDFLKLTYHPLPLVLPHWPTSPTDLREGALSYGRHIRSLFLELVAAVLEALGLDSEAADGVMEELKDGTQVMVANFFPPCPEPNRTLGMPPHSDFGFLTLLHQDGVRGLQIQHQGHWLTVEPLAGALVVNVGDHLEIFSNGRYRSVLHRVLVNPSVVRMSVASIHSFPAGAVVRPAPQVINEANPRRYKDTDFATFLNHLFTRESKDKNFVKSRVLLGPENQEEG</sequence>
<dbReference type="Pfam" id="PF14226">
    <property type="entry name" value="DIOX_N"/>
    <property type="match status" value="1"/>
</dbReference>
<evidence type="ECO:0000256" key="7">
    <source>
        <dbReference type="ARBA" id="ARBA00023002"/>
    </source>
</evidence>
<dbReference type="OrthoDB" id="288590at2759"/>
<dbReference type="GO" id="GO:0005634">
    <property type="term" value="C:nucleus"/>
    <property type="evidence" value="ECO:0007669"/>
    <property type="project" value="UniProtKB-SubCell"/>
</dbReference>
<dbReference type="AlphaFoldDB" id="A0A7I8K3E0"/>
<evidence type="ECO:0000256" key="11">
    <source>
        <dbReference type="RuleBase" id="RU003682"/>
    </source>
</evidence>
<organism evidence="13 14">
    <name type="scientific">Spirodela intermedia</name>
    <name type="common">Intermediate duckweed</name>
    <dbReference type="NCBI Taxonomy" id="51605"/>
    <lineage>
        <taxon>Eukaryota</taxon>
        <taxon>Viridiplantae</taxon>
        <taxon>Streptophyta</taxon>
        <taxon>Embryophyta</taxon>
        <taxon>Tracheophyta</taxon>
        <taxon>Spermatophyta</taxon>
        <taxon>Magnoliopsida</taxon>
        <taxon>Liliopsida</taxon>
        <taxon>Araceae</taxon>
        <taxon>Lemnoideae</taxon>
        <taxon>Spirodela</taxon>
    </lineage>
</organism>
<evidence type="ECO:0000256" key="5">
    <source>
        <dbReference type="ARBA" id="ARBA00022490"/>
    </source>
</evidence>
<evidence type="ECO:0000256" key="8">
    <source>
        <dbReference type="ARBA" id="ARBA00023004"/>
    </source>
</evidence>
<comment type="similarity">
    <text evidence="4 11">Belongs to the iron/ascorbate-dependent oxidoreductase family.</text>
</comment>
<dbReference type="GO" id="GO:0046872">
    <property type="term" value="F:metal ion binding"/>
    <property type="evidence" value="ECO:0007669"/>
    <property type="project" value="UniProtKB-KW"/>
</dbReference>
<keyword evidence="8 11" id="KW-0408">Iron</keyword>
<dbReference type="Pfam" id="PF03171">
    <property type="entry name" value="2OG-FeII_Oxy"/>
    <property type="match status" value="1"/>
</dbReference>
<accession>A0A7I8K3E0</accession>
<evidence type="ECO:0000259" key="12">
    <source>
        <dbReference type="PROSITE" id="PS51471"/>
    </source>
</evidence>
<reference evidence="13" key="1">
    <citation type="submission" date="2020-02" db="EMBL/GenBank/DDBJ databases">
        <authorList>
            <person name="Scholz U."/>
            <person name="Mascher M."/>
            <person name="Fiebig A."/>
        </authorList>
    </citation>
    <scope>NUCLEOTIDE SEQUENCE</scope>
</reference>
<evidence type="ECO:0000256" key="1">
    <source>
        <dbReference type="ARBA" id="ARBA00001961"/>
    </source>
</evidence>
<evidence type="ECO:0000256" key="6">
    <source>
        <dbReference type="ARBA" id="ARBA00022723"/>
    </source>
</evidence>
<keyword evidence="14" id="KW-1185">Reference proteome</keyword>